<dbReference type="EMBL" id="JAIOUQ010000003">
    <property type="protein sequence ID" value="MBZ2164937.1"/>
    <property type="molecule type" value="Genomic_DNA"/>
</dbReference>
<keyword evidence="1" id="KW-1133">Transmembrane helix</keyword>
<keyword evidence="1" id="KW-0472">Membrane</keyword>
<dbReference type="Pfam" id="PF11139">
    <property type="entry name" value="SfLAP"/>
    <property type="match status" value="1"/>
</dbReference>
<feature type="transmembrane region" description="Helical" evidence="1">
    <location>
        <begin position="205"/>
        <end position="228"/>
    </location>
</feature>
<sequence>MSSFLTLLTQIIPLALGAAVSPTALMGIILLLSISKRPKLQGFGYYFGAIILILIVVILGILLSAGVTSTSPTPDPILAGIDVLLGIILLLFGIKRIFQPQNAPKKRFQGIGKESSNLILFIEGLSFGFGMFLINFSTTIIILEAGKEIGVSLVDPIGKLIIVIILTFITLMVCEVPLGIYLLFPEKANKILSKVNKWMQRNGHYLMGVVLIVIGVYLVWVGLFKLGII</sequence>
<accession>A0A8T5US37</accession>
<proteinExistence type="predicted"/>
<dbReference type="InterPro" id="IPR021315">
    <property type="entry name" value="Gap/Sap"/>
</dbReference>
<feature type="transmembrane region" description="Helical" evidence="1">
    <location>
        <begin position="77"/>
        <end position="98"/>
    </location>
</feature>
<feature type="transmembrane region" description="Helical" evidence="1">
    <location>
        <begin position="44"/>
        <end position="65"/>
    </location>
</feature>
<evidence type="ECO:0000313" key="2">
    <source>
        <dbReference type="EMBL" id="MBZ2164937.1"/>
    </source>
</evidence>
<name>A0A8T5US37_9EURY</name>
<reference evidence="3" key="1">
    <citation type="journal article" date="2022" name="Microbiol. Resour. Announc.">
        <title>Draft Genome Sequence of a Methanogenic Archaeon from West Spitsbergen Permafrost.</title>
        <authorList>
            <person name="Trubitsyn V."/>
            <person name="Rivkina E."/>
            <person name="Shcherbakova V."/>
        </authorList>
    </citation>
    <scope>NUCLEOTIDE SEQUENCE [LARGE SCALE GENOMIC DNA]</scope>
    <source>
        <strain evidence="3">VT</strain>
    </source>
</reference>
<evidence type="ECO:0000256" key="1">
    <source>
        <dbReference type="SAM" id="Phobius"/>
    </source>
</evidence>
<protein>
    <submittedName>
        <fullName evidence="2">GAP family protein</fullName>
    </submittedName>
</protein>
<feature type="transmembrane region" description="Helical" evidence="1">
    <location>
        <begin position="161"/>
        <end position="184"/>
    </location>
</feature>
<evidence type="ECO:0000313" key="3">
    <source>
        <dbReference type="Proteomes" id="UP000825933"/>
    </source>
</evidence>
<keyword evidence="3" id="KW-1185">Reference proteome</keyword>
<dbReference type="AlphaFoldDB" id="A0A8T5US37"/>
<feature type="transmembrane region" description="Helical" evidence="1">
    <location>
        <begin position="12"/>
        <end position="32"/>
    </location>
</feature>
<organism evidence="2 3">
    <name type="scientific">Methanobacterium spitsbergense</name>
    <dbReference type="NCBI Taxonomy" id="2874285"/>
    <lineage>
        <taxon>Archaea</taxon>
        <taxon>Methanobacteriati</taxon>
        <taxon>Methanobacteriota</taxon>
        <taxon>Methanomada group</taxon>
        <taxon>Methanobacteria</taxon>
        <taxon>Methanobacteriales</taxon>
        <taxon>Methanobacteriaceae</taxon>
        <taxon>Methanobacterium</taxon>
    </lineage>
</organism>
<dbReference type="Proteomes" id="UP000825933">
    <property type="component" value="Unassembled WGS sequence"/>
</dbReference>
<keyword evidence="1" id="KW-0812">Transmembrane</keyword>
<comment type="caution">
    <text evidence="2">The sequence shown here is derived from an EMBL/GenBank/DDBJ whole genome shotgun (WGS) entry which is preliminary data.</text>
</comment>
<dbReference type="RefSeq" id="WP_223790582.1">
    <property type="nucleotide sequence ID" value="NZ_JAIOUQ010000003.1"/>
</dbReference>
<gene>
    <name evidence="2" type="ORF">K8N75_02585</name>
</gene>
<feature type="transmembrane region" description="Helical" evidence="1">
    <location>
        <begin position="118"/>
        <end position="141"/>
    </location>
</feature>